<comment type="similarity">
    <text evidence="1 4">Belongs to the peptidase A1 family.</text>
</comment>
<keyword evidence="8" id="KW-1185">Reference proteome</keyword>
<dbReference type="PANTHER" id="PTHR47966">
    <property type="entry name" value="BETA-SITE APP-CLEAVING ENZYME, ISOFORM A-RELATED"/>
    <property type="match status" value="1"/>
</dbReference>
<keyword evidence="2 4" id="KW-0064">Aspartyl protease</keyword>
<proteinExistence type="inferred from homology"/>
<dbReference type="Proteomes" id="UP000636479">
    <property type="component" value="Unassembled WGS sequence"/>
</dbReference>
<accession>A0A8H6TE01</accession>
<dbReference type="InterPro" id="IPR021109">
    <property type="entry name" value="Peptidase_aspartic_dom_sf"/>
</dbReference>
<name>A0A8H6TE01_9AGAR</name>
<dbReference type="CDD" id="cd05471">
    <property type="entry name" value="pepsin_like"/>
    <property type="match status" value="1"/>
</dbReference>
<evidence type="ECO:0000256" key="4">
    <source>
        <dbReference type="RuleBase" id="RU000454"/>
    </source>
</evidence>
<dbReference type="PRINTS" id="PR00792">
    <property type="entry name" value="PEPSIN"/>
</dbReference>
<dbReference type="GeneID" id="59340567"/>
<dbReference type="InterPro" id="IPR033121">
    <property type="entry name" value="PEPTIDASE_A1"/>
</dbReference>
<evidence type="ECO:0000259" key="6">
    <source>
        <dbReference type="PROSITE" id="PS51767"/>
    </source>
</evidence>
<dbReference type="InterPro" id="IPR001461">
    <property type="entry name" value="Aspartic_peptidase_A1"/>
</dbReference>
<keyword evidence="4 7" id="KW-0645">Protease</keyword>
<evidence type="ECO:0000256" key="1">
    <source>
        <dbReference type="ARBA" id="ARBA00007447"/>
    </source>
</evidence>
<feature type="active site" evidence="3">
    <location>
        <position position="348"/>
    </location>
</feature>
<gene>
    <name evidence="7" type="ORF">MIND_00110600</name>
</gene>
<protein>
    <submittedName>
        <fullName evidence="7">Acid protease</fullName>
    </submittedName>
</protein>
<dbReference type="OrthoDB" id="15189at2759"/>
<dbReference type="PANTHER" id="PTHR47966:SF47">
    <property type="entry name" value="ENDOPEPTIDASE, PUTATIVE (AFU_ORTHOLOGUE AFUA_3G01220)-RELATED"/>
    <property type="match status" value="1"/>
</dbReference>
<evidence type="ECO:0000256" key="2">
    <source>
        <dbReference type="ARBA" id="ARBA00022750"/>
    </source>
</evidence>
<dbReference type="GO" id="GO:0006508">
    <property type="term" value="P:proteolysis"/>
    <property type="evidence" value="ECO:0007669"/>
    <property type="project" value="UniProtKB-KW"/>
</dbReference>
<comment type="caution">
    <text evidence="7">The sequence shown here is derived from an EMBL/GenBank/DDBJ whole genome shotgun (WGS) entry which is preliminary data.</text>
</comment>
<dbReference type="EMBL" id="JACAZF010000001">
    <property type="protein sequence ID" value="KAF7315938.1"/>
    <property type="molecule type" value="Genomic_DNA"/>
</dbReference>
<evidence type="ECO:0000256" key="3">
    <source>
        <dbReference type="PIRSR" id="PIRSR601461-1"/>
    </source>
</evidence>
<dbReference type="InterPro" id="IPR001969">
    <property type="entry name" value="Aspartic_peptidase_AS"/>
</dbReference>
<dbReference type="PROSITE" id="PS00141">
    <property type="entry name" value="ASP_PROTEASE"/>
    <property type="match status" value="1"/>
</dbReference>
<sequence>MGFLSAVFALSLLTSGVPAHELVVRHSAASPRALDGRAATVIPPADFSVAITGKTPRRRAKKVALERLRGKPTFKSTRPGRGGSSTVPVDGSDFDDEYLTNVTVGGQHFSLIIDTGSSDTWVAQKNFNCFDLTGAPLPEDQCFFGTAGFDPKASKTFKPFPNVSFNITYGDGEFLSGPVGFDTISIGGLSVKNQELGFPTLAAWEGDGVNTGLIGLAFPDLTSVYNTTDPTKASSANQIPYDPLFVSAVKQKRVKAPFFSVALNRGTFDQQENDPFDPNLGFLSFGGLAPVPVTSTSVTVPVEGYSVTTGIPSSAPGSPFFFYTVAVQGFTFPGSNHVHTANNNTILDTGTTLNFIPTDVMAAFAKAFQPPATLDEDFGLYLVDCNAKVPEFLVTIGGVRFSVDGRDQILPGGTDENGNIICVLGTQDGGPNVPENIFILGDTFLHNVVSTFSPTLGELQFKFTWIKLAAAGAEVDGEEVLLQQEPALRPLTSLKWPYVPDQSSYPDPLKRDDPKPLQTHQYEAIGAICPKYVKDWAEYLAATSSAIRQVLAAHPSLPGLLTQLDRLRGHEREDALQRALGVSAPDIRAQRGPEKLGDDVLALRALAEAVEGAVRGGKDGELGLDWE</sequence>
<keyword evidence="4" id="KW-0378">Hydrolase</keyword>
<dbReference type="Pfam" id="PF00026">
    <property type="entry name" value="Asp"/>
    <property type="match status" value="1"/>
</dbReference>
<dbReference type="SUPFAM" id="SSF50630">
    <property type="entry name" value="Acid proteases"/>
    <property type="match status" value="1"/>
</dbReference>
<keyword evidence="5" id="KW-0732">Signal</keyword>
<feature type="signal peptide" evidence="5">
    <location>
        <begin position="1"/>
        <end position="19"/>
    </location>
</feature>
<reference evidence="7" key="1">
    <citation type="submission" date="2020-05" db="EMBL/GenBank/DDBJ databases">
        <title>Mycena genomes resolve the evolution of fungal bioluminescence.</title>
        <authorList>
            <person name="Tsai I.J."/>
        </authorList>
    </citation>
    <scope>NUCLEOTIDE SEQUENCE</scope>
    <source>
        <strain evidence="7">171206Taipei</strain>
    </source>
</reference>
<dbReference type="Gene3D" id="2.40.70.10">
    <property type="entry name" value="Acid Proteases"/>
    <property type="match status" value="2"/>
</dbReference>
<evidence type="ECO:0000313" key="8">
    <source>
        <dbReference type="Proteomes" id="UP000636479"/>
    </source>
</evidence>
<organism evidence="7 8">
    <name type="scientific">Mycena indigotica</name>
    <dbReference type="NCBI Taxonomy" id="2126181"/>
    <lineage>
        <taxon>Eukaryota</taxon>
        <taxon>Fungi</taxon>
        <taxon>Dikarya</taxon>
        <taxon>Basidiomycota</taxon>
        <taxon>Agaricomycotina</taxon>
        <taxon>Agaricomycetes</taxon>
        <taxon>Agaricomycetidae</taxon>
        <taxon>Agaricales</taxon>
        <taxon>Marasmiineae</taxon>
        <taxon>Mycenaceae</taxon>
        <taxon>Mycena</taxon>
    </lineage>
</organism>
<dbReference type="GO" id="GO:0000324">
    <property type="term" value="C:fungal-type vacuole"/>
    <property type="evidence" value="ECO:0007669"/>
    <property type="project" value="TreeGrafter"/>
</dbReference>
<dbReference type="GO" id="GO:0004190">
    <property type="term" value="F:aspartic-type endopeptidase activity"/>
    <property type="evidence" value="ECO:0007669"/>
    <property type="project" value="UniProtKB-KW"/>
</dbReference>
<dbReference type="PROSITE" id="PS51767">
    <property type="entry name" value="PEPTIDASE_A1"/>
    <property type="match status" value="1"/>
</dbReference>
<evidence type="ECO:0000256" key="5">
    <source>
        <dbReference type="SAM" id="SignalP"/>
    </source>
</evidence>
<dbReference type="InterPro" id="IPR034164">
    <property type="entry name" value="Pepsin-like_dom"/>
</dbReference>
<feature type="chain" id="PRO_5034621573" evidence="5">
    <location>
        <begin position="20"/>
        <end position="627"/>
    </location>
</feature>
<evidence type="ECO:0000313" key="7">
    <source>
        <dbReference type="EMBL" id="KAF7315938.1"/>
    </source>
</evidence>
<feature type="active site" evidence="3">
    <location>
        <position position="114"/>
    </location>
</feature>
<feature type="domain" description="Peptidase A1" evidence="6">
    <location>
        <begin position="98"/>
        <end position="464"/>
    </location>
</feature>
<dbReference type="AlphaFoldDB" id="A0A8H6TE01"/>
<dbReference type="RefSeq" id="XP_037225961.1">
    <property type="nucleotide sequence ID" value="XM_037358051.1"/>
</dbReference>